<gene>
    <name evidence="1" type="ORF">S01H4_65466</name>
</gene>
<protein>
    <submittedName>
        <fullName evidence="1">Uncharacterized protein</fullName>
    </submittedName>
</protein>
<proteinExistence type="predicted"/>
<feature type="non-terminal residue" evidence="1">
    <location>
        <position position="104"/>
    </location>
</feature>
<accession>X1DXU5</accession>
<sequence length="104" mass="12301">SNKAVQVLAKKFLEMAPDVPMLLAGVKSKLSLELREIFLHTWSRDICGQIEKCAHILQNLQRYMTESKKFEKKFFFDNLKEIIKMLKRVFHKINRSLPDFSRNC</sequence>
<name>X1DXU5_9ZZZZ</name>
<dbReference type="EMBL" id="BART01040076">
    <property type="protein sequence ID" value="GAH25856.1"/>
    <property type="molecule type" value="Genomic_DNA"/>
</dbReference>
<organism evidence="1">
    <name type="scientific">marine sediment metagenome</name>
    <dbReference type="NCBI Taxonomy" id="412755"/>
    <lineage>
        <taxon>unclassified sequences</taxon>
        <taxon>metagenomes</taxon>
        <taxon>ecological metagenomes</taxon>
    </lineage>
</organism>
<comment type="caution">
    <text evidence="1">The sequence shown here is derived from an EMBL/GenBank/DDBJ whole genome shotgun (WGS) entry which is preliminary data.</text>
</comment>
<feature type="non-terminal residue" evidence="1">
    <location>
        <position position="1"/>
    </location>
</feature>
<evidence type="ECO:0000313" key="1">
    <source>
        <dbReference type="EMBL" id="GAH25856.1"/>
    </source>
</evidence>
<reference evidence="1" key="1">
    <citation type="journal article" date="2014" name="Front. Microbiol.">
        <title>High frequency of phylogenetically diverse reductive dehalogenase-homologous genes in deep subseafloor sedimentary metagenomes.</title>
        <authorList>
            <person name="Kawai M."/>
            <person name="Futagami T."/>
            <person name="Toyoda A."/>
            <person name="Takaki Y."/>
            <person name="Nishi S."/>
            <person name="Hori S."/>
            <person name="Arai W."/>
            <person name="Tsubouchi T."/>
            <person name="Morono Y."/>
            <person name="Uchiyama I."/>
            <person name="Ito T."/>
            <person name="Fujiyama A."/>
            <person name="Inagaki F."/>
            <person name="Takami H."/>
        </authorList>
    </citation>
    <scope>NUCLEOTIDE SEQUENCE</scope>
    <source>
        <strain evidence="1">Expedition CK06-06</strain>
    </source>
</reference>
<dbReference type="AlphaFoldDB" id="X1DXU5"/>